<dbReference type="Gene3D" id="3.40.50.410">
    <property type="entry name" value="von Willebrand factor, type A domain"/>
    <property type="match status" value="1"/>
</dbReference>
<keyword evidence="4" id="KW-1185">Reference proteome</keyword>
<sequence>MGGRHAMSKESDAARKWQYGIGLLVVASILAGVFVLRDDEEPAVADCASTTDVSVAASPEIAEVVTSAAERAADEACTTYDVQAQAPAVVAQSIAVGDGVPDIWIPDSTLWLGRVQAQLVEGAQGPQVVSESVAATPVVLAGQADAIASPQTWLQALSSPQFVSGDPLASTEATVPLIASQAEAAKGVTDAEQVSAAVVALAQNQTVDKAVSDNAGLIKQAAGGSTVVLTEQALASNPDAAALTGVVPKTGTMMLNYPLAVTADTATDAASALAGALSSASGVGDLTAAGFRTPDGAAPDEGGVGAFTPITVDDPAAVTKLLRSWSSIALPGQTLAVIDVSGSMAAQAGDSTRMELTIQSALTGLAAMPDSWKIGTWAFSVGLDGDKDYKELAPIRRLGSSSGGVTHRRVEERVTSELGSLVGGGTGLYDTVLAAYRTVQSQYDPRAVNSVIVLTDGRNEDSNSLSLSELLATLQRERDPARPVIVIALGITKDADESALKKIANVTGGLSYIAREPADIPAVFVDALQSRG</sequence>
<dbReference type="AlphaFoldDB" id="A0A2M9BKJ9"/>
<dbReference type="PROSITE" id="PS50234">
    <property type="entry name" value="VWFA"/>
    <property type="match status" value="1"/>
</dbReference>
<keyword evidence="1" id="KW-0472">Membrane</keyword>
<comment type="caution">
    <text evidence="3">The sequence shown here is derived from an EMBL/GenBank/DDBJ whole genome shotgun (WGS) entry which is preliminary data.</text>
</comment>
<gene>
    <name evidence="3" type="ORF">CLV56_2729</name>
</gene>
<dbReference type="InterPro" id="IPR036465">
    <property type="entry name" value="vWFA_dom_sf"/>
</dbReference>
<dbReference type="OrthoDB" id="5621159at2"/>
<protein>
    <submittedName>
        <fullName evidence="3">von Willebrand factor type A domain-containing protein</fullName>
    </submittedName>
</protein>
<name>A0A2M9BKJ9_9ACTN</name>
<evidence type="ECO:0000259" key="2">
    <source>
        <dbReference type="PROSITE" id="PS50234"/>
    </source>
</evidence>
<evidence type="ECO:0000313" key="4">
    <source>
        <dbReference type="Proteomes" id="UP000230842"/>
    </source>
</evidence>
<reference evidence="3 4" key="1">
    <citation type="submission" date="2017-11" db="EMBL/GenBank/DDBJ databases">
        <title>Genomic Encyclopedia of Archaeal and Bacterial Type Strains, Phase II (KMG-II): From Individual Species to Whole Genera.</title>
        <authorList>
            <person name="Goeker M."/>
        </authorList>
    </citation>
    <scope>NUCLEOTIDE SEQUENCE [LARGE SCALE GENOMIC DNA]</scope>
    <source>
        <strain evidence="3 4">DSM 27763</strain>
    </source>
</reference>
<keyword evidence="1" id="KW-1133">Transmembrane helix</keyword>
<dbReference type="SMART" id="SM00327">
    <property type="entry name" value="VWA"/>
    <property type="match status" value="1"/>
</dbReference>
<organism evidence="3 4">
    <name type="scientific">Mumia flava</name>
    <dbReference type="NCBI Taxonomy" id="1348852"/>
    <lineage>
        <taxon>Bacteria</taxon>
        <taxon>Bacillati</taxon>
        <taxon>Actinomycetota</taxon>
        <taxon>Actinomycetes</taxon>
        <taxon>Propionibacteriales</taxon>
        <taxon>Nocardioidaceae</taxon>
        <taxon>Mumia</taxon>
    </lineage>
</organism>
<feature type="transmembrane region" description="Helical" evidence="1">
    <location>
        <begin position="17"/>
        <end position="36"/>
    </location>
</feature>
<dbReference type="SUPFAM" id="SSF53300">
    <property type="entry name" value="vWA-like"/>
    <property type="match status" value="1"/>
</dbReference>
<dbReference type="EMBL" id="PGEZ01000001">
    <property type="protein sequence ID" value="PJJ58478.1"/>
    <property type="molecule type" value="Genomic_DNA"/>
</dbReference>
<dbReference type="Pfam" id="PF00092">
    <property type="entry name" value="VWA"/>
    <property type="match status" value="1"/>
</dbReference>
<dbReference type="InterPro" id="IPR002035">
    <property type="entry name" value="VWF_A"/>
</dbReference>
<keyword evidence="1" id="KW-0812">Transmembrane</keyword>
<proteinExistence type="predicted"/>
<evidence type="ECO:0000256" key="1">
    <source>
        <dbReference type="SAM" id="Phobius"/>
    </source>
</evidence>
<accession>A0A2M9BKJ9</accession>
<feature type="domain" description="VWFA" evidence="2">
    <location>
        <begin position="333"/>
        <end position="528"/>
    </location>
</feature>
<dbReference type="Proteomes" id="UP000230842">
    <property type="component" value="Unassembled WGS sequence"/>
</dbReference>
<evidence type="ECO:0000313" key="3">
    <source>
        <dbReference type="EMBL" id="PJJ58478.1"/>
    </source>
</evidence>